<keyword evidence="3" id="KW-1185">Reference proteome</keyword>
<name>A0AAE0LTI8_9PEZI</name>
<dbReference type="GO" id="GO:0005524">
    <property type="term" value="F:ATP binding"/>
    <property type="evidence" value="ECO:0007669"/>
    <property type="project" value="InterPro"/>
</dbReference>
<dbReference type="Pfam" id="PF00069">
    <property type="entry name" value="Pkinase"/>
    <property type="match status" value="1"/>
</dbReference>
<dbReference type="GeneID" id="87844938"/>
<reference evidence="2" key="1">
    <citation type="journal article" date="2023" name="Mol. Phylogenet. Evol.">
        <title>Genome-scale phylogeny and comparative genomics of the fungal order Sordariales.</title>
        <authorList>
            <person name="Hensen N."/>
            <person name="Bonometti L."/>
            <person name="Westerberg I."/>
            <person name="Brannstrom I.O."/>
            <person name="Guillou S."/>
            <person name="Cros-Aarteil S."/>
            <person name="Calhoun S."/>
            <person name="Haridas S."/>
            <person name="Kuo A."/>
            <person name="Mondo S."/>
            <person name="Pangilinan J."/>
            <person name="Riley R."/>
            <person name="LaButti K."/>
            <person name="Andreopoulos B."/>
            <person name="Lipzen A."/>
            <person name="Chen C."/>
            <person name="Yan M."/>
            <person name="Daum C."/>
            <person name="Ng V."/>
            <person name="Clum A."/>
            <person name="Steindorff A."/>
            <person name="Ohm R.A."/>
            <person name="Martin F."/>
            <person name="Silar P."/>
            <person name="Natvig D.O."/>
            <person name="Lalanne C."/>
            <person name="Gautier V."/>
            <person name="Ament-Velasquez S.L."/>
            <person name="Kruys A."/>
            <person name="Hutchinson M.I."/>
            <person name="Powell A.J."/>
            <person name="Barry K."/>
            <person name="Miller A.N."/>
            <person name="Grigoriev I.V."/>
            <person name="Debuchy R."/>
            <person name="Gladieux P."/>
            <person name="Hiltunen Thoren M."/>
            <person name="Johannesson H."/>
        </authorList>
    </citation>
    <scope>NUCLEOTIDE SEQUENCE</scope>
    <source>
        <strain evidence="2">CBS 168.71</strain>
    </source>
</reference>
<dbReference type="InterPro" id="IPR000719">
    <property type="entry name" value="Prot_kinase_dom"/>
</dbReference>
<dbReference type="Proteomes" id="UP001278766">
    <property type="component" value="Unassembled WGS sequence"/>
</dbReference>
<evidence type="ECO:0000313" key="2">
    <source>
        <dbReference type="EMBL" id="KAK3297226.1"/>
    </source>
</evidence>
<dbReference type="PROSITE" id="PS50011">
    <property type="entry name" value="PROTEIN_KINASE_DOM"/>
    <property type="match status" value="1"/>
</dbReference>
<sequence>MSNIENTRPRYIGTRSLRNSVGSIVFNFVFNGVLFRVVAATPDDAGEALVPVDYDYDESIEGKIINEIIDLSMLEGDAARDAANQEATERLKMQLADLAADVCLPTMRRLAPSQLPAVQTLQDELYRPTYALQVLTEGNKLTCLTLDGYTGIPERHPPVPDERLRAIGLDLDTTDLLVVKPSQVILVRRLQHLVSAVTVDGEEMVCKASLDLFEHAVGDELATYLKIRAAGVKFKIPELKGIIRSHRGVVGILLSYIPHKHHSLHTILAGVKEGTIPASEATPSSRQRWAWQIKETVAGLHGVGILWRDLKTHNILIDDNGDAVVLDFGGGNTVGWVDNDKYATMQGEEQGLGKIMEALGVQDLGLVGGVGVDEA</sequence>
<gene>
    <name evidence="2" type="ORF">B0H64DRAFT_473366</name>
</gene>
<feature type="domain" description="Protein kinase" evidence="1">
    <location>
        <begin position="161"/>
        <end position="375"/>
    </location>
</feature>
<dbReference type="AlphaFoldDB" id="A0AAE0LTI8"/>
<evidence type="ECO:0000313" key="3">
    <source>
        <dbReference type="Proteomes" id="UP001278766"/>
    </source>
</evidence>
<dbReference type="EMBL" id="JAUEPN010000003">
    <property type="protein sequence ID" value="KAK3297226.1"/>
    <property type="molecule type" value="Genomic_DNA"/>
</dbReference>
<dbReference type="Gene3D" id="1.10.510.10">
    <property type="entry name" value="Transferase(Phosphotransferase) domain 1"/>
    <property type="match status" value="1"/>
</dbReference>
<reference evidence="2" key="2">
    <citation type="submission" date="2023-06" db="EMBL/GenBank/DDBJ databases">
        <authorList>
            <consortium name="Lawrence Berkeley National Laboratory"/>
            <person name="Haridas S."/>
            <person name="Hensen N."/>
            <person name="Bonometti L."/>
            <person name="Westerberg I."/>
            <person name="Brannstrom I.O."/>
            <person name="Guillou S."/>
            <person name="Cros-Aarteil S."/>
            <person name="Calhoun S."/>
            <person name="Kuo A."/>
            <person name="Mondo S."/>
            <person name="Pangilinan J."/>
            <person name="Riley R."/>
            <person name="Labutti K."/>
            <person name="Andreopoulos B."/>
            <person name="Lipzen A."/>
            <person name="Chen C."/>
            <person name="Yanf M."/>
            <person name="Daum C."/>
            <person name="Ng V."/>
            <person name="Clum A."/>
            <person name="Steindorff A."/>
            <person name="Ohm R."/>
            <person name="Martin F."/>
            <person name="Silar P."/>
            <person name="Natvig D."/>
            <person name="Lalanne C."/>
            <person name="Gautier V."/>
            <person name="Ament-Velasquez S.L."/>
            <person name="Kruys A."/>
            <person name="Hutchinson M.I."/>
            <person name="Powell A.J."/>
            <person name="Barry K."/>
            <person name="Miller A.N."/>
            <person name="Grigoriev I.V."/>
            <person name="Debuchy R."/>
            <person name="Gladieux P."/>
            <person name="Thoren M.H."/>
            <person name="Johannesson H."/>
        </authorList>
    </citation>
    <scope>NUCLEOTIDE SEQUENCE</scope>
    <source>
        <strain evidence="2">CBS 168.71</strain>
    </source>
</reference>
<protein>
    <recommendedName>
        <fullName evidence="1">Protein kinase domain-containing protein</fullName>
    </recommendedName>
</protein>
<dbReference type="GO" id="GO:0004672">
    <property type="term" value="F:protein kinase activity"/>
    <property type="evidence" value="ECO:0007669"/>
    <property type="project" value="InterPro"/>
</dbReference>
<proteinExistence type="predicted"/>
<dbReference type="RefSeq" id="XP_062660740.1">
    <property type="nucleotide sequence ID" value="XM_062807990.1"/>
</dbReference>
<dbReference type="SUPFAM" id="SSF56112">
    <property type="entry name" value="Protein kinase-like (PK-like)"/>
    <property type="match status" value="1"/>
</dbReference>
<evidence type="ECO:0000259" key="1">
    <source>
        <dbReference type="PROSITE" id="PS50011"/>
    </source>
</evidence>
<organism evidence="2 3">
    <name type="scientific">Chaetomium fimeti</name>
    <dbReference type="NCBI Taxonomy" id="1854472"/>
    <lineage>
        <taxon>Eukaryota</taxon>
        <taxon>Fungi</taxon>
        <taxon>Dikarya</taxon>
        <taxon>Ascomycota</taxon>
        <taxon>Pezizomycotina</taxon>
        <taxon>Sordariomycetes</taxon>
        <taxon>Sordariomycetidae</taxon>
        <taxon>Sordariales</taxon>
        <taxon>Chaetomiaceae</taxon>
        <taxon>Chaetomium</taxon>
    </lineage>
</organism>
<dbReference type="InterPro" id="IPR011009">
    <property type="entry name" value="Kinase-like_dom_sf"/>
</dbReference>
<comment type="caution">
    <text evidence="2">The sequence shown here is derived from an EMBL/GenBank/DDBJ whole genome shotgun (WGS) entry which is preliminary data.</text>
</comment>
<accession>A0AAE0LTI8</accession>